<evidence type="ECO:0000313" key="1">
    <source>
        <dbReference type="EMBL" id="BAB50476.1"/>
    </source>
</evidence>
<gene>
    <name evidence="1" type="ordered locus">msr3620</name>
</gene>
<dbReference type="KEGG" id="mlo:msr3620"/>
<reference evidence="1 2" key="1">
    <citation type="journal article" date="2000" name="DNA Res.">
        <title>Complete genome structure of the nitrogen-fixing symbiotic bacterium Mesorhizobium loti.</title>
        <authorList>
            <person name="Kaneko T."/>
            <person name="Nakamura Y."/>
            <person name="Sato S."/>
            <person name="Asamizu E."/>
            <person name="Kato T."/>
            <person name="Sasamoto S."/>
            <person name="Watanabe A."/>
            <person name="Idesawa K."/>
            <person name="Ishikawa A."/>
            <person name="Kawashima K."/>
            <person name="Kimura T."/>
            <person name="Kishida Y."/>
            <person name="Kiyokawa C."/>
            <person name="Kohara M."/>
            <person name="Matsumoto M."/>
            <person name="Matsuno A."/>
            <person name="Mochizuki Y."/>
            <person name="Nakayama S."/>
            <person name="Nakazaki N."/>
            <person name="Shimpo S."/>
            <person name="Sugimoto M."/>
            <person name="Takeuchi C."/>
            <person name="Yamada M."/>
            <person name="Tabata S."/>
        </authorList>
    </citation>
    <scope>NUCLEOTIDE SEQUENCE [LARGE SCALE GENOMIC DNA]</scope>
    <source>
        <strain evidence="2">LMG 29417 / CECT 9101 / MAFF 303099</strain>
    </source>
</reference>
<organism evidence="1 2">
    <name type="scientific">Mesorhizobium japonicum (strain LMG 29417 / CECT 9101 / MAFF 303099)</name>
    <name type="common">Mesorhizobium loti (strain MAFF 303099)</name>
    <dbReference type="NCBI Taxonomy" id="266835"/>
    <lineage>
        <taxon>Bacteria</taxon>
        <taxon>Pseudomonadati</taxon>
        <taxon>Pseudomonadota</taxon>
        <taxon>Alphaproteobacteria</taxon>
        <taxon>Hyphomicrobiales</taxon>
        <taxon>Phyllobacteriaceae</taxon>
        <taxon>Mesorhizobium</taxon>
    </lineage>
</organism>
<dbReference type="AlphaFoldDB" id="Q98FU0"/>
<dbReference type="EMBL" id="BA000012">
    <property type="protein sequence ID" value="BAB50476.1"/>
    <property type="molecule type" value="Genomic_DNA"/>
</dbReference>
<dbReference type="HOGENOM" id="CLU_3065498_0_0_5"/>
<accession>Q98FU0</accession>
<dbReference type="Proteomes" id="UP000000552">
    <property type="component" value="Chromosome"/>
</dbReference>
<evidence type="ECO:0000313" key="2">
    <source>
        <dbReference type="Proteomes" id="UP000000552"/>
    </source>
</evidence>
<protein>
    <submittedName>
        <fullName evidence="1">Msr3620 protein</fullName>
    </submittedName>
</protein>
<name>Q98FU0_RHILO</name>
<sequence length="53" mass="5915">MWNEIAAASSTGAGLARFSRWQLVDLDHHTQDEPAKALGRLNERPPTIRSIKT</sequence>
<proteinExistence type="predicted"/>